<keyword evidence="1" id="KW-0378">Hydrolase</keyword>
<keyword evidence="1" id="KW-0482">Metalloprotease</keyword>
<proteinExistence type="predicted"/>
<keyword evidence="1" id="KW-0645">Protease</keyword>
<gene>
    <name evidence="1" type="primary">FTSHI1</name>
    <name evidence="1" type="ORF">SDJN03_05743</name>
</gene>
<sequence length="325" mass="36935">MRYVVEELGMEVPDSNIIFCVLLQGSLDILKNMNVTVNDNLTSFHFLRHESNSRLIVSFCFHLGFNVTTDACCGFGRYNVNAILADNVWNDLHTKMCYPKNLKERLSQVVFGWLDDESYMFERQPQLLHCLQVLLGGRAAEEVIYGRDTSNASFSYLTNASWLAREILRMKNENENEKMTSITLPFLSRQVKLEKDAKSERSSNYALAKELEACKRVLSYKNHHLFKLIEKFHTFGKFSLFFSSVTIPLTGLVTNQNLLLLHLSDSTEIPIPSPEVISTTSSPAPANAFHVPNSIVDCLFYGLVSSLVDGVFTDLPLKTGRHRFF</sequence>
<organism evidence="1 2">
    <name type="scientific">Cucurbita argyrosperma subsp. sororia</name>
    <dbReference type="NCBI Taxonomy" id="37648"/>
    <lineage>
        <taxon>Eukaryota</taxon>
        <taxon>Viridiplantae</taxon>
        <taxon>Streptophyta</taxon>
        <taxon>Embryophyta</taxon>
        <taxon>Tracheophyta</taxon>
        <taxon>Spermatophyta</taxon>
        <taxon>Magnoliopsida</taxon>
        <taxon>eudicotyledons</taxon>
        <taxon>Gunneridae</taxon>
        <taxon>Pentapetalae</taxon>
        <taxon>rosids</taxon>
        <taxon>fabids</taxon>
        <taxon>Cucurbitales</taxon>
        <taxon>Cucurbitaceae</taxon>
        <taxon>Cucurbiteae</taxon>
        <taxon>Cucurbita</taxon>
    </lineage>
</organism>
<evidence type="ECO:0000313" key="1">
    <source>
        <dbReference type="EMBL" id="KAG6600510.1"/>
    </source>
</evidence>
<evidence type="ECO:0000313" key="2">
    <source>
        <dbReference type="Proteomes" id="UP000685013"/>
    </source>
</evidence>
<comment type="caution">
    <text evidence="1">The sequence shown here is derived from an EMBL/GenBank/DDBJ whole genome shotgun (WGS) entry which is preliminary data.</text>
</comment>
<reference evidence="1 2" key="1">
    <citation type="journal article" date="2021" name="Hortic Res">
        <title>The domestication of Cucurbita argyrosperma as revealed by the genome of its wild relative.</title>
        <authorList>
            <person name="Barrera-Redondo J."/>
            <person name="Sanchez-de la Vega G."/>
            <person name="Aguirre-Liguori J.A."/>
            <person name="Castellanos-Morales G."/>
            <person name="Gutierrez-Guerrero Y.T."/>
            <person name="Aguirre-Dugua X."/>
            <person name="Aguirre-Planter E."/>
            <person name="Tenaillon M.I."/>
            <person name="Lira-Saade R."/>
            <person name="Eguiarte L.E."/>
        </authorList>
    </citation>
    <scope>NUCLEOTIDE SEQUENCE [LARGE SCALE GENOMIC DNA]</scope>
    <source>
        <strain evidence="1">JBR-2021</strain>
    </source>
</reference>
<feature type="non-terminal residue" evidence="1">
    <location>
        <position position="1"/>
    </location>
</feature>
<dbReference type="Proteomes" id="UP000685013">
    <property type="component" value="Chromosome 4"/>
</dbReference>
<protein>
    <submittedName>
        <fullName evidence="1">Inactive ATP-dependent zinc metalloprotease FTSHI 1, chloroplastic</fullName>
    </submittedName>
</protein>
<name>A0AAV6NN74_9ROSI</name>
<dbReference type="GO" id="GO:0008237">
    <property type="term" value="F:metallopeptidase activity"/>
    <property type="evidence" value="ECO:0007669"/>
    <property type="project" value="UniProtKB-KW"/>
</dbReference>
<keyword evidence="2" id="KW-1185">Reference proteome</keyword>
<dbReference type="EMBL" id="JAGKQH010000004">
    <property type="protein sequence ID" value="KAG6600510.1"/>
    <property type="molecule type" value="Genomic_DNA"/>
</dbReference>
<dbReference type="AlphaFoldDB" id="A0AAV6NN74"/>
<accession>A0AAV6NN74</accession>